<dbReference type="Pfam" id="PF12172">
    <property type="entry name" value="zf-ChsH2"/>
    <property type="match status" value="1"/>
</dbReference>
<dbReference type="InterPro" id="IPR052513">
    <property type="entry name" value="Thioester_dehydratase-like"/>
</dbReference>
<name>A0A1X0IFA2_9MYCO</name>
<protein>
    <recommendedName>
        <fullName evidence="5">DNA-binding protein</fullName>
    </recommendedName>
</protein>
<dbReference type="PANTHER" id="PTHR34075">
    <property type="entry name" value="BLR3430 PROTEIN"/>
    <property type="match status" value="1"/>
</dbReference>
<dbReference type="EMBL" id="MVIE01000004">
    <property type="protein sequence ID" value="ORB45403.1"/>
    <property type="molecule type" value="Genomic_DNA"/>
</dbReference>
<dbReference type="PANTHER" id="PTHR34075:SF5">
    <property type="entry name" value="BLR3430 PROTEIN"/>
    <property type="match status" value="1"/>
</dbReference>
<evidence type="ECO:0000259" key="1">
    <source>
        <dbReference type="Pfam" id="PF01796"/>
    </source>
</evidence>
<dbReference type="STRING" id="590652.BST39_04030"/>
<evidence type="ECO:0000313" key="4">
    <source>
        <dbReference type="Proteomes" id="UP000192513"/>
    </source>
</evidence>
<dbReference type="AlphaFoldDB" id="A0A1X0IFA2"/>
<evidence type="ECO:0000313" key="3">
    <source>
        <dbReference type="EMBL" id="ORB45403.1"/>
    </source>
</evidence>
<feature type="domain" description="ChsH2 C-terminal OB-fold" evidence="1">
    <location>
        <begin position="56"/>
        <end position="119"/>
    </location>
</feature>
<keyword evidence="4" id="KW-1185">Reference proteome</keyword>
<dbReference type="Proteomes" id="UP000192513">
    <property type="component" value="Unassembled WGS sequence"/>
</dbReference>
<dbReference type="InterPro" id="IPR002878">
    <property type="entry name" value="ChsH2_C"/>
</dbReference>
<organism evidence="3 4">
    <name type="scientific">Mycobacterium paraseoulense</name>
    <dbReference type="NCBI Taxonomy" id="590652"/>
    <lineage>
        <taxon>Bacteria</taxon>
        <taxon>Bacillati</taxon>
        <taxon>Actinomycetota</taxon>
        <taxon>Actinomycetes</taxon>
        <taxon>Mycobacteriales</taxon>
        <taxon>Mycobacteriaceae</taxon>
        <taxon>Mycobacterium</taxon>
    </lineage>
</organism>
<dbReference type="InterPro" id="IPR012340">
    <property type="entry name" value="NA-bd_OB-fold"/>
</dbReference>
<dbReference type="OrthoDB" id="7470921at2"/>
<dbReference type="SUPFAM" id="SSF50249">
    <property type="entry name" value="Nucleic acid-binding proteins"/>
    <property type="match status" value="1"/>
</dbReference>
<proteinExistence type="predicted"/>
<dbReference type="Gene3D" id="6.10.30.10">
    <property type="match status" value="1"/>
</dbReference>
<dbReference type="RefSeq" id="WP_083169343.1">
    <property type="nucleotide sequence ID" value="NZ_AP022619.1"/>
</dbReference>
<evidence type="ECO:0000259" key="2">
    <source>
        <dbReference type="Pfam" id="PF12172"/>
    </source>
</evidence>
<gene>
    <name evidence="3" type="ORF">BST39_04030</name>
</gene>
<accession>A0A1X0IFA2</accession>
<evidence type="ECO:0008006" key="5">
    <source>
        <dbReference type="Google" id="ProtNLM"/>
    </source>
</evidence>
<feature type="domain" description="ChsH2 rubredoxin-like zinc ribbon" evidence="2">
    <location>
        <begin position="17"/>
        <end position="52"/>
    </location>
</feature>
<sequence length="144" mass="15736">MARNDIPVIDSTSRPYWDGARRGELLIAGCRACSSVHHYPRPLCPRCWSADLTPTPASGKGTIYTYSTIHLNDMAPFRDWVPYVAAIVELAEGPRLMTLIEGVDPGAVSIGMAVTAGFRPVDAADDQSPYLTIFTPDTTDEEHK</sequence>
<reference evidence="3 4" key="1">
    <citation type="submission" date="2017-02" db="EMBL/GenBank/DDBJ databases">
        <title>The new phylogeny of genus Mycobacterium.</title>
        <authorList>
            <person name="Tortoli E."/>
            <person name="Trovato A."/>
            <person name="Cirillo D.M."/>
        </authorList>
    </citation>
    <scope>NUCLEOTIDE SEQUENCE [LARGE SCALE GENOMIC DNA]</scope>
    <source>
        <strain evidence="3 4">DSM 45000</strain>
    </source>
</reference>
<dbReference type="InterPro" id="IPR022002">
    <property type="entry name" value="ChsH2_Znr"/>
</dbReference>
<dbReference type="Pfam" id="PF01796">
    <property type="entry name" value="OB_ChsH2_C"/>
    <property type="match status" value="1"/>
</dbReference>
<comment type="caution">
    <text evidence="3">The sequence shown here is derived from an EMBL/GenBank/DDBJ whole genome shotgun (WGS) entry which is preliminary data.</text>
</comment>